<dbReference type="GO" id="GO:0000976">
    <property type="term" value="F:transcription cis-regulatory region binding"/>
    <property type="evidence" value="ECO:0007669"/>
    <property type="project" value="TreeGrafter"/>
</dbReference>
<protein>
    <submittedName>
        <fullName evidence="6">TetR family transcriptional regulator</fullName>
    </submittedName>
</protein>
<dbReference type="Gene3D" id="1.10.10.60">
    <property type="entry name" value="Homeodomain-like"/>
    <property type="match status" value="1"/>
</dbReference>
<dbReference type="InterPro" id="IPR050109">
    <property type="entry name" value="HTH-type_TetR-like_transc_reg"/>
</dbReference>
<feature type="domain" description="HTH tetR-type" evidence="5">
    <location>
        <begin position="12"/>
        <end position="72"/>
    </location>
</feature>
<evidence type="ECO:0000256" key="1">
    <source>
        <dbReference type="ARBA" id="ARBA00023015"/>
    </source>
</evidence>
<proteinExistence type="predicted"/>
<evidence type="ECO:0000256" key="2">
    <source>
        <dbReference type="ARBA" id="ARBA00023125"/>
    </source>
</evidence>
<dbReference type="GO" id="GO:0003700">
    <property type="term" value="F:DNA-binding transcription factor activity"/>
    <property type="evidence" value="ECO:0007669"/>
    <property type="project" value="TreeGrafter"/>
</dbReference>
<evidence type="ECO:0000256" key="3">
    <source>
        <dbReference type="ARBA" id="ARBA00023163"/>
    </source>
</evidence>
<dbReference type="PRINTS" id="PR00455">
    <property type="entry name" value="HTHTETR"/>
</dbReference>
<keyword evidence="3" id="KW-0804">Transcription</keyword>
<feature type="DNA-binding region" description="H-T-H motif" evidence="4">
    <location>
        <begin position="35"/>
        <end position="54"/>
    </location>
</feature>
<dbReference type="Pfam" id="PF00440">
    <property type="entry name" value="TetR_N"/>
    <property type="match status" value="1"/>
</dbReference>
<accession>A0A7I7U755</accession>
<dbReference type="InterPro" id="IPR001647">
    <property type="entry name" value="HTH_TetR"/>
</dbReference>
<gene>
    <name evidence="6" type="ORF">MPRF_36320</name>
</gene>
<dbReference type="EMBL" id="AP022598">
    <property type="protein sequence ID" value="BBY76733.1"/>
    <property type="molecule type" value="Genomic_DNA"/>
</dbReference>
<dbReference type="Pfam" id="PF17754">
    <property type="entry name" value="TetR_C_14"/>
    <property type="match status" value="1"/>
</dbReference>
<dbReference type="AlphaFoldDB" id="A0A7I7U755"/>
<dbReference type="PANTHER" id="PTHR30055">
    <property type="entry name" value="HTH-TYPE TRANSCRIPTIONAL REGULATOR RUTR"/>
    <property type="match status" value="1"/>
</dbReference>
<dbReference type="PANTHER" id="PTHR30055:SF234">
    <property type="entry name" value="HTH-TYPE TRANSCRIPTIONAL REGULATOR BETI"/>
    <property type="match status" value="1"/>
</dbReference>
<evidence type="ECO:0000313" key="6">
    <source>
        <dbReference type="EMBL" id="BBY76733.1"/>
    </source>
</evidence>
<dbReference type="InterPro" id="IPR041347">
    <property type="entry name" value="MftR_C"/>
</dbReference>
<organism evidence="6 7">
    <name type="scientific">Mycolicibacterium parafortuitum</name>
    <name type="common">Mycobacterium parafortuitum</name>
    <dbReference type="NCBI Taxonomy" id="39692"/>
    <lineage>
        <taxon>Bacteria</taxon>
        <taxon>Bacillati</taxon>
        <taxon>Actinomycetota</taxon>
        <taxon>Actinomycetes</taxon>
        <taxon>Mycobacteriales</taxon>
        <taxon>Mycobacteriaceae</taxon>
        <taxon>Mycolicibacterium</taxon>
    </lineage>
</organism>
<dbReference type="SUPFAM" id="SSF46689">
    <property type="entry name" value="Homeodomain-like"/>
    <property type="match status" value="1"/>
</dbReference>
<dbReference type="InterPro" id="IPR009057">
    <property type="entry name" value="Homeodomain-like_sf"/>
</dbReference>
<dbReference type="PROSITE" id="PS50977">
    <property type="entry name" value="HTH_TETR_2"/>
    <property type="match status" value="1"/>
</dbReference>
<evidence type="ECO:0000313" key="7">
    <source>
        <dbReference type="Proteomes" id="UP000466554"/>
    </source>
</evidence>
<dbReference type="RefSeq" id="WP_232079753.1">
    <property type="nucleotide sequence ID" value="NZ_AP022598.1"/>
</dbReference>
<dbReference type="PROSITE" id="PS01081">
    <property type="entry name" value="HTH_TETR_1"/>
    <property type="match status" value="1"/>
</dbReference>
<evidence type="ECO:0000256" key="4">
    <source>
        <dbReference type="PROSITE-ProRule" id="PRU00335"/>
    </source>
</evidence>
<keyword evidence="1" id="KW-0805">Transcription regulation</keyword>
<sequence>MTTMDQRRMRGQRNRQALIAAAIALFEDKGYDATTVDHIAARAGVAPRTFFHHFAAKDDILFDGYRERLDEATRRFRASGARSLWGALAEASASVAQAISAQPDIFVARARLYGNHPALRAARLRINDDWIDQMTTEVAAWLHADPTTDLRPRLAVNVVNGANRAAIDTWVAGGGTADLVASMRQANDLLRPSITRIERSTRAERSRRAG</sequence>
<name>A0A7I7U755_MYCPF</name>
<dbReference type="Gene3D" id="1.10.357.10">
    <property type="entry name" value="Tetracycline Repressor, domain 2"/>
    <property type="match status" value="1"/>
</dbReference>
<evidence type="ECO:0000259" key="5">
    <source>
        <dbReference type="PROSITE" id="PS50977"/>
    </source>
</evidence>
<keyword evidence="2 4" id="KW-0238">DNA-binding</keyword>
<dbReference type="InterPro" id="IPR023772">
    <property type="entry name" value="DNA-bd_HTH_TetR-type_CS"/>
</dbReference>
<dbReference type="Proteomes" id="UP000466554">
    <property type="component" value="Chromosome"/>
</dbReference>
<reference evidence="6 7" key="1">
    <citation type="journal article" date="2019" name="Emerg. Microbes Infect.">
        <title>Comprehensive subspecies identification of 175 nontuberculous mycobacteria species based on 7547 genomic profiles.</title>
        <authorList>
            <person name="Matsumoto Y."/>
            <person name="Kinjo T."/>
            <person name="Motooka D."/>
            <person name="Nabeya D."/>
            <person name="Jung N."/>
            <person name="Uechi K."/>
            <person name="Horii T."/>
            <person name="Iida T."/>
            <person name="Fujita J."/>
            <person name="Nakamura S."/>
        </authorList>
    </citation>
    <scope>NUCLEOTIDE SEQUENCE [LARGE SCALE GENOMIC DNA]</scope>
    <source>
        <strain evidence="6 7">JCM 6367</strain>
    </source>
</reference>